<dbReference type="Pfam" id="PF12728">
    <property type="entry name" value="HTH_17"/>
    <property type="match status" value="1"/>
</dbReference>
<gene>
    <name evidence="2" type="ORF">SAMN05443668_105371</name>
</gene>
<evidence type="ECO:0000313" key="2">
    <source>
        <dbReference type="EMBL" id="SHN35248.1"/>
    </source>
</evidence>
<dbReference type="InterPro" id="IPR009061">
    <property type="entry name" value="DNA-bd_dom_put_sf"/>
</dbReference>
<proteinExistence type="predicted"/>
<dbReference type="EMBL" id="FRCS01000005">
    <property type="protein sequence ID" value="SHN35248.1"/>
    <property type="molecule type" value="Genomic_DNA"/>
</dbReference>
<dbReference type="InterPro" id="IPR041657">
    <property type="entry name" value="HTH_17"/>
</dbReference>
<evidence type="ECO:0000313" key="3">
    <source>
        <dbReference type="Proteomes" id="UP000184440"/>
    </source>
</evidence>
<dbReference type="RefSeq" id="WP_073258941.1">
    <property type="nucleotide sequence ID" value="NZ_FRCS01000005.1"/>
</dbReference>
<dbReference type="STRING" id="134849.SAMN05443668_105371"/>
<dbReference type="Gene3D" id="1.10.1660.10">
    <property type="match status" value="1"/>
</dbReference>
<accession>A0A1M7QTT4</accession>
<sequence length="63" mass="7327">MTSIDPTAERLWTIQDVSTYLGVPVETLRWWRKNKAGPPCRKAGRHLRYNPADVRAWFDEQAA</sequence>
<evidence type="ECO:0000259" key="1">
    <source>
        <dbReference type="Pfam" id="PF12728"/>
    </source>
</evidence>
<dbReference type="OrthoDB" id="5524782at2"/>
<reference evidence="2 3" key="1">
    <citation type="submission" date="2016-11" db="EMBL/GenBank/DDBJ databases">
        <authorList>
            <person name="Jaros S."/>
            <person name="Januszkiewicz K."/>
            <person name="Wedrychowicz H."/>
        </authorList>
    </citation>
    <scope>NUCLEOTIDE SEQUENCE [LARGE SCALE GENOMIC DNA]</scope>
    <source>
        <strain evidence="2 3">DSM 46144</strain>
    </source>
</reference>
<organism evidence="2 3">
    <name type="scientific">Cryptosporangium aurantiacum</name>
    <dbReference type="NCBI Taxonomy" id="134849"/>
    <lineage>
        <taxon>Bacteria</taxon>
        <taxon>Bacillati</taxon>
        <taxon>Actinomycetota</taxon>
        <taxon>Actinomycetes</taxon>
        <taxon>Cryptosporangiales</taxon>
        <taxon>Cryptosporangiaceae</taxon>
        <taxon>Cryptosporangium</taxon>
    </lineage>
</organism>
<keyword evidence="3" id="KW-1185">Reference proteome</keyword>
<protein>
    <submittedName>
        <fullName evidence="2">Transcriptional regulator, AlpA family</fullName>
    </submittedName>
</protein>
<name>A0A1M7QTT4_9ACTN</name>
<dbReference type="SUPFAM" id="SSF46955">
    <property type="entry name" value="Putative DNA-binding domain"/>
    <property type="match status" value="1"/>
</dbReference>
<dbReference type="Proteomes" id="UP000184440">
    <property type="component" value="Unassembled WGS sequence"/>
</dbReference>
<feature type="domain" description="Helix-turn-helix" evidence="1">
    <location>
        <begin position="13"/>
        <end position="61"/>
    </location>
</feature>
<dbReference type="AlphaFoldDB" id="A0A1M7QTT4"/>